<dbReference type="PROSITE" id="PS50110">
    <property type="entry name" value="RESPONSE_REGULATORY"/>
    <property type="match status" value="1"/>
</dbReference>
<proteinExistence type="predicted"/>
<reference evidence="3 4" key="1">
    <citation type="submission" date="2017-11" db="EMBL/GenBank/DDBJ databases">
        <title>The genome sequence of Pantoea rodasii DSM 26611.</title>
        <authorList>
            <person name="Gao J."/>
            <person name="Mao X."/>
            <person name="Sun J."/>
        </authorList>
    </citation>
    <scope>NUCLEOTIDE SEQUENCE [LARGE SCALE GENOMIC DNA]</scope>
    <source>
        <strain evidence="3 4">DSM 26611</strain>
    </source>
</reference>
<organism evidence="3 4">
    <name type="scientific">Pantoea rodasii</name>
    <dbReference type="NCBI Taxonomy" id="1076549"/>
    <lineage>
        <taxon>Bacteria</taxon>
        <taxon>Pseudomonadati</taxon>
        <taxon>Pseudomonadota</taxon>
        <taxon>Gammaproteobacteria</taxon>
        <taxon>Enterobacterales</taxon>
        <taxon>Erwiniaceae</taxon>
        <taxon>Pantoea</taxon>
    </lineage>
</organism>
<keyword evidence="1" id="KW-0597">Phosphoprotein</keyword>
<dbReference type="InterPro" id="IPR001789">
    <property type="entry name" value="Sig_transdc_resp-reg_receiver"/>
</dbReference>
<dbReference type="OrthoDB" id="9802186at2"/>
<feature type="domain" description="Response regulatory" evidence="2">
    <location>
        <begin position="4"/>
        <end position="120"/>
    </location>
</feature>
<evidence type="ECO:0000313" key="4">
    <source>
        <dbReference type="Proteomes" id="UP000232062"/>
    </source>
</evidence>
<evidence type="ECO:0000313" key="3">
    <source>
        <dbReference type="EMBL" id="PJZ07589.1"/>
    </source>
</evidence>
<dbReference type="STRING" id="1076549.HA45_19850"/>
<keyword evidence="4" id="KW-1185">Reference proteome</keyword>
<gene>
    <name evidence="3" type="ORF">PRCB_00360</name>
</gene>
<feature type="modified residue" description="4-aspartylphosphate" evidence="1">
    <location>
        <position position="55"/>
    </location>
</feature>
<dbReference type="AlphaFoldDB" id="A0A2M9WJ97"/>
<dbReference type="Proteomes" id="UP000232062">
    <property type="component" value="Unassembled WGS sequence"/>
</dbReference>
<accession>A0A2M9WJ97</accession>
<dbReference type="SMART" id="SM00448">
    <property type="entry name" value="REC"/>
    <property type="match status" value="1"/>
</dbReference>
<protein>
    <submittedName>
        <fullName evidence="3">Response regulator</fullName>
    </submittedName>
</protein>
<dbReference type="SUPFAM" id="SSF52172">
    <property type="entry name" value="CheY-like"/>
    <property type="match status" value="1"/>
</dbReference>
<dbReference type="Pfam" id="PF00072">
    <property type="entry name" value="Response_reg"/>
    <property type="match status" value="1"/>
</dbReference>
<sequence>MSAKVWLVDNELSVRESLGFVLKAIEYEVADFADIASFAVAVHSDEPLRGCLLVDVQTADAEELNVMVSLAARHTLLPIVIMTDQDKVEACRQAFSHGLFAIFTKPLEIEPLLETLHQAMQESEKRAQP</sequence>
<evidence type="ECO:0000259" key="2">
    <source>
        <dbReference type="PROSITE" id="PS50110"/>
    </source>
</evidence>
<name>A0A2M9WJ97_9GAMM</name>
<dbReference type="Gene3D" id="3.40.50.2300">
    <property type="match status" value="1"/>
</dbReference>
<dbReference type="GO" id="GO:0000160">
    <property type="term" value="P:phosphorelay signal transduction system"/>
    <property type="evidence" value="ECO:0007669"/>
    <property type="project" value="InterPro"/>
</dbReference>
<comment type="caution">
    <text evidence="3">The sequence shown here is derived from an EMBL/GenBank/DDBJ whole genome shotgun (WGS) entry which is preliminary data.</text>
</comment>
<evidence type="ECO:0000256" key="1">
    <source>
        <dbReference type="PROSITE-ProRule" id="PRU00169"/>
    </source>
</evidence>
<dbReference type="RefSeq" id="WP_100699799.1">
    <property type="nucleotide sequence ID" value="NZ_MLFP01000020.1"/>
</dbReference>
<dbReference type="EMBL" id="PIQI01000001">
    <property type="protein sequence ID" value="PJZ07589.1"/>
    <property type="molecule type" value="Genomic_DNA"/>
</dbReference>
<dbReference type="InterPro" id="IPR011006">
    <property type="entry name" value="CheY-like_superfamily"/>
</dbReference>